<dbReference type="GeneID" id="38279622"/>
<evidence type="ECO:0000313" key="2">
    <source>
        <dbReference type="EMBL" id="AYC65681.1"/>
    </source>
</evidence>
<feature type="region of interest" description="Disordered" evidence="1">
    <location>
        <begin position="63"/>
        <end position="85"/>
    </location>
</feature>
<reference evidence="2" key="1">
    <citation type="submission" date="2018-07" db="EMBL/GenBank/DDBJ databases">
        <authorList>
            <person name="Quirk P.G."/>
            <person name="Krulwich T.A."/>
        </authorList>
    </citation>
    <scope>NUCLEOTIDE SEQUENCE</scope>
</reference>
<sequence>MAFAINKDPPRRPVRTYADLPLPYAYLLSPPFPCPYLPQEGKRYPTGYRGSTAPLWGTLRAHRGQYPTGRAGQGTTGRATGVDSPYLPAEGKLLPPCGAGQGYPTGCTYLP</sequence>
<keyword evidence="2" id="KW-0934">Plastid</keyword>
<reference evidence="2" key="2">
    <citation type="journal article" date="2019" name="Mol. Phylogenet. Evol.">
        <title>Reassessment of the classification of bryopsidales (chlorophyta) based on chloroplast phylogenomic analyses.</title>
        <authorList>
            <person name="Cremen M.C."/>
            <person name="Leliaert F."/>
            <person name="West J."/>
            <person name="Lam D.W."/>
            <person name="Shimada S."/>
            <person name="Lopez-Bautista J.M."/>
            <person name="Verbruggen H."/>
        </authorList>
    </citation>
    <scope>NUCLEOTIDE SEQUENCE</scope>
</reference>
<keyword evidence="2" id="KW-0150">Chloroplast</keyword>
<geneLocation type="chloroplast" evidence="2"/>
<protein>
    <submittedName>
        <fullName evidence="2">Uncharacterized protein</fullName>
    </submittedName>
</protein>
<name>A0A386B1U3_9CHLO</name>
<dbReference type="AlphaFoldDB" id="A0A386B1U3"/>
<evidence type="ECO:0000256" key="1">
    <source>
        <dbReference type="SAM" id="MobiDB-lite"/>
    </source>
</evidence>
<proteinExistence type="predicted"/>
<accession>A0A386B1U3</accession>
<dbReference type="EMBL" id="MH591112">
    <property type="protein sequence ID" value="AYC65681.1"/>
    <property type="molecule type" value="Genomic_DNA"/>
</dbReference>
<organism evidence="2">
    <name type="scientific">Udotea flabellum</name>
    <dbReference type="NCBI Taxonomy" id="170437"/>
    <lineage>
        <taxon>Eukaryota</taxon>
        <taxon>Viridiplantae</taxon>
        <taxon>Chlorophyta</taxon>
        <taxon>core chlorophytes</taxon>
        <taxon>Ulvophyceae</taxon>
        <taxon>TCBD clade</taxon>
        <taxon>Bryopsidales</taxon>
        <taxon>Halimedineae</taxon>
        <taxon>Halimedaceae</taxon>
        <taxon>Udoteae</taxon>
        <taxon>Udotea</taxon>
    </lineage>
</organism>
<dbReference type="RefSeq" id="YP_009519635.1">
    <property type="nucleotide sequence ID" value="NC_039528.1"/>
</dbReference>
<gene>
    <name evidence="2" type="primary">orf111</name>
</gene>